<gene>
    <name evidence="1" type="ORF">ACIQFM_06705</name>
</gene>
<protein>
    <recommendedName>
        <fullName evidence="3">Cyclodipeptide synthase</fullName>
    </recommendedName>
</protein>
<keyword evidence="2" id="KW-1185">Reference proteome</keyword>
<dbReference type="Proteomes" id="UP001617907">
    <property type="component" value="Unassembled WGS sequence"/>
</dbReference>
<comment type="caution">
    <text evidence="1">The sequence shown here is derived from an EMBL/GenBank/DDBJ whole genome shotgun (WGS) entry which is preliminary data.</text>
</comment>
<accession>A0ABW8H582</accession>
<name>A0ABW8H582_9ACTN</name>
<evidence type="ECO:0000313" key="1">
    <source>
        <dbReference type="EMBL" id="MFJ6035931.1"/>
    </source>
</evidence>
<evidence type="ECO:0000313" key="2">
    <source>
        <dbReference type="Proteomes" id="UP001617907"/>
    </source>
</evidence>
<evidence type="ECO:0008006" key="3">
    <source>
        <dbReference type="Google" id="ProtNLM"/>
    </source>
</evidence>
<proteinExistence type="predicted"/>
<sequence>MFELASLMPSQDGGHHAIKGFAFQFDASLMRILDNPSTPVEVEGAQDISVQSFHIQVKHRSSQYRLSKIAPAVRQMMRQFAADQSARFALYCHFPDRDPGETLRLTQTELDAALGDLSESYKVDLKAWFLKAFEINFAPDFDTQFRTVLARLKRVLRADSDSEALCWHAVIHHHIRDVVLRRPPGDRYLALTDLKELVYDARSAVFEASYAQVCGHEKYLRLIRDQYKSSTAHVPPRERLFVIECNSQTHILDLVDVASLLRYRYFAGESPPPYIAFRGIADLKRIKHALWQAREHFHDGFDYGGAEYSASSIINPPMPGYGIKLIDYDLLPSLVGRMHMHEVHDFYINEPAVNPFNYSRTRHIATDGPSDLKVIFKGAK</sequence>
<dbReference type="EMBL" id="JBIVPC010000003">
    <property type="protein sequence ID" value="MFJ6035931.1"/>
    <property type="molecule type" value="Genomic_DNA"/>
</dbReference>
<dbReference type="RefSeq" id="WP_350890987.1">
    <property type="nucleotide sequence ID" value="NZ_JBEOTR010000012.1"/>
</dbReference>
<organism evidence="1 2">
    <name type="scientific">Streptomyces ardesiacus</name>
    <dbReference type="NCBI Taxonomy" id="285564"/>
    <lineage>
        <taxon>Bacteria</taxon>
        <taxon>Bacillati</taxon>
        <taxon>Actinomycetota</taxon>
        <taxon>Actinomycetes</taxon>
        <taxon>Kitasatosporales</taxon>
        <taxon>Streptomycetaceae</taxon>
        <taxon>Streptomyces</taxon>
    </lineage>
</organism>
<reference evidence="1 2" key="1">
    <citation type="submission" date="2024-10" db="EMBL/GenBank/DDBJ databases">
        <title>The Natural Products Discovery Center: Release of the First 8490 Sequenced Strains for Exploring Actinobacteria Biosynthetic Diversity.</title>
        <authorList>
            <person name="Kalkreuter E."/>
            <person name="Kautsar S.A."/>
            <person name="Yang D."/>
            <person name="Bader C.D."/>
            <person name="Teijaro C.N."/>
            <person name="Fluegel L."/>
            <person name="Davis C.M."/>
            <person name="Simpson J.R."/>
            <person name="Lauterbach L."/>
            <person name="Steele A.D."/>
            <person name="Gui C."/>
            <person name="Meng S."/>
            <person name="Li G."/>
            <person name="Viehrig K."/>
            <person name="Ye F."/>
            <person name="Su P."/>
            <person name="Kiefer A.F."/>
            <person name="Nichols A."/>
            <person name="Cepeda A.J."/>
            <person name="Yan W."/>
            <person name="Fan B."/>
            <person name="Jiang Y."/>
            <person name="Adhikari A."/>
            <person name="Zheng C.-J."/>
            <person name="Schuster L."/>
            <person name="Cowan T.M."/>
            <person name="Smanski M.J."/>
            <person name="Chevrette M.G."/>
            <person name="De Carvalho L.P.S."/>
            <person name="Shen B."/>
        </authorList>
    </citation>
    <scope>NUCLEOTIDE SEQUENCE [LARGE SCALE GENOMIC DNA]</scope>
    <source>
        <strain evidence="1 2">NPDC093086</strain>
    </source>
</reference>